<comment type="caution">
    <text evidence="1">The sequence shown here is derived from an EMBL/GenBank/DDBJ whole genome shotgun (WGS) entry which is preliminary data.</text>
</comment>
<organism evidence="1 2">
    <name type="scientific">Tachysurus vachellii</name>
    <name type="common">Darkbarbel catfish</name>
    <name type="synonym">Pelteobagrus vachellii</name>
    <dbReference type="NCBI Taxonomy" id="175792"/>
    <lineage>
        <taxon>Eukaryota</taxon>
        <taxon>Metazoa</taxon>
        <taxon>Chordata</taxon>
        <taxon>Craniata</taxon>
        <taxon>Vertebrata</taxon>
        <taxon>Euteleostomi</taxon>
        <taxon>Actinopterygii</taxon>
        <taxon>Neopterygii</taxon>
        <taxon>Teleostei</taxon>
        <taxon>Ostariophysi</taxon>
        <taxon>Siluriformes</taxon>
        <taxon>Bagridae</taxon>
        <taxon>Tachysurus</taxon>
    </lineage>
</organism>
<accession>A0AA88IUB3</accession>
<sequence length="77" mass="8342">MEPSRIPHTAALGALTLPLSNTGSLSHSSPVLLQRRKISELSIDRVITVTLRHKQMCQPLKFALVNVSAGNLDSAPR</sequence>
<keyword evidence="2" id="KW-1185">Reference proteome</keyword>
<dbReference type="Proteomes" id="UP001187315">
    <property type="component" value="Unassembled WGS sequence"/>
</dbReference>
<evidence type="ECO:0000313" key="2">
    <source>
        <dbReference type="Proteomes" id="UP001187315"/>
    </source>
</evidence>
<proteinExistence type="predicted"/>
<dbReference type="EMBL" id="JAVHJS010000022">
    <property type="protein sequence ID" value="KAK2821176.1"/>
    <property type="molecule type" value="Genomic_DNA"/>
</dbReference>
<name>A0AA88IUB3_TACVA</name>
<evidence type="ECO:0000313" key="1">
    <source>
        <dbReference type="EMBL" id="KAK2821176.1"/>
    </source>
</evidence>
<dbReference type="AlphaFoldDB" id="A0AA88IUB3"/>
<protein>
    <submittedName>
        <fullName evidence="1">Uncharacterized protein</fullName>
    </submittedName>
</protein>
<gene>
    <name evidence="1" type="ORF">Q7C36_020519</name>
</gene>
<reference evidence="1" key="1">
    <citation type="submission" date="2023-08" db="EMBL/GenBank/DDBJ databases">
        <title>Pelteobagrus vachellii genome.</title>
        <authorList>
            <person name="Liu H."/>
        </authorList>
    </citation>
    <scope>NUCLEOTIDE SEQUENCE</scope>
    <source>
        <strain evidence="1">PRFRI_2022a</strain>
        <tissue evidence="1">Muscle</tissue>
    </source>
</reference>